<dbReference type="Pfam" id="PF04536">
    <property type="entry name" value="TPM_phosphatase"/>
    <property type="match status" value="1"/>
</dbReference>
<feature type="domain" description="TPM" evidence="4">
    <location>
        <begin position="39"/>
        <end position="153"/>
    </location>
</feature>
<evidence type="ECO:0000256" key="3">
    <source>
        <dbReference type="SAM" id="Phobius"/>
    </source>
</evidence>
<feature type="transmembrane region" description="Helical" evidence="3">
    <location>
        <begin position="186"/>
        <end position="206"/>
    </location>
</feature>
<evidence type="ECO:0000259" key="4">
    <source>
        <dbReference type="Pfam" id="PF04536"/>
    </source>
</evidence>
<dbReference type="InterPro" id="IPR007621">
    <property type="entry name" value="TPM_dom"/>
</dbReference>
<comment type="caution">
    <text evidence="5">The sequence shown here is derived from an EMBL/GenBank/DDBJ whole genome shotgun (WGS) entry which is preliminary data.</text>
</comment>
<accession>A0A316A480</accession>
<dbReference type="AlphaFoldDB" id="A0A316A480"/>
<reference evidence="5 6" key="1">
    <citation type="submission" date="2018-03" db="EMBL/GenBank/DDBJ databases">
        <title>Genomic Encyclopedia of Archaeal and Bacterial Type Strains, Phase II (KMG-II): from individual species to whole genera.</title>
        <authorList>
            <person name="Goeker M."/>
        </authorList>
    </citation>
    <scope>NUCLEOTIDE SEQUENCE [LARGE SCALE GENOMIC DNA]</scope>
    <source>
        <strain evidence="5 6">DSM 44889</strain>
    </source>
</reference>
<evidence type="ECO:0000256" key="2">
    <source>
        <dbReference type="SAM" id="MobiDB-lite"/>
    </source>
</evidence>
<feature type="compositionally biased region" description="Low complexity" evidence="2">
    <location>
        <begin position="481"/>
        <end position="490"/>
    </location>
</feature>
<keyword evidence="3" id="KW-0812">Transmembrane</keyword>
<sequence>MLRTARARGLTAVVLALLAVLWTGGPALAVPPQRLDSAITDSAGVLDEAATQQQLETLRDAAGIDLYVVFVDSFDGESGPDWARRTAQASGLSGSDVLLAVAVQERSFGYEGFTGGRLSESQVDAVMNNDVKPRLADNDWNGAVTAAVNGLGRAADSSGGSNTSGGSDGSGTSGDGGSSGSGFPTGLVIVGVVLVLGVGLLVLGLISSAARKRRRAGFAGGPGGAPQPPPIPLPELERQASAAVVAADDALDGSAAELGFARAEFGDEATAPFVAAVERARAELAQAFAIQRRLADPAGSTDATGHSRPLDDDTRRALLEQQLQHAEAADAALDEQAEAFEALRDLQRRLPELLPALEADRARLAARLPDATRQLQDLEARYAAAAVSSVADDDEQATRLLDLAAQRLATARDRQASGADGEAAVAVQAVRDALRQTAELLDAVDALARDLQQSVDALPRALAELDADLAEARAVLAAGGGASSSDLAGAVGRGEQATTAARTDGSRDPQTALRRVHEADAALDAALAGAREEGQRTARARAQLEQALPAARAEVTAARALLRTRRGAVGGSARALLAGAEEQLATAEQLAGTDPVRALAAAQQADSMAERAQREADDDLGSWSGWGGGAPSSNRYGTRYGSGGSFEGAVIGGILGGILSGGGDGRSGGFGGSGSWGGGSDGGGFGGGGSFGGGSDSGSFGGGGNF</sequence>
<keyword evidence="3" id="KW-0472">Membrane</keyword>
<evidence type="ECO:0000256" key="1">
    <source>
        <dbReference type="SAM" id="Coils"/>
    </source>
</evidence>
<feature type="region of interest" description="Disordered" evidence="2">
    <location>
        <begin position="153"/>
        <end position="178"/>
    </location>
</feature>
<dbReference type="EMBL" id="QGDQ01000017">
    <property type="protein sequence ID" value="PWJ52786.1"/>
    <property type="molecule type" value="Genomic_DNA"/>
</dbReference>
<feature type="region of interest" description="Disordered" evidence="2">
    <location>
        <begin position="669"/>
        <end position="706"/>
    </location>
</feature>
<evidence type="ECO:0000313" key="6">
    <source>
        <dbReference type="Proteomes" id="UP000245469"/>
    </source>
</evidence>
<keyword evidence="6" id="KW-1185">Reference proteome</keyword>
<feature type="region of interest" description="Disordered" evidence="2">
    <location>
        <begin position="481"/>
        <end position="510"/>
    </location>
</feature>
<dbReference type="RefSeq" id="WP_170131506.1">
    <property type="nucleotide sequence ID" value="NZ_QGDQ01000017.1"/>
</dbReference>
<keyword evidence="3" id="KW-1133">Transmembrane helix</keyword>
<organism evidence="5 6">
    <name type="scientific">Quadrisphaera granulorum</name>
    <dbReference type="NCBI Taxonomy" id="317664"/>
    <lineage>
        <taxon>Bacteria</taxon>
        <taxon>Bacillati</taxon>
        <taxon>Actinomycetota</taxon>
        <taxon>Actinomycetes</taxon>
        <taxon>Kineosporiales</taxon>
        <taxon>Kineosporiaceae</taxon>
        <taxon>Quadrisphaera</taxon>
    </lineage>
</organism>
<evidence type="ECO:0000313" key="5">
    <source>
        <dbReference type="EMBL" id="PWJ52786.1"/>
    </source>
</evidence>
<dbReference type="Proteomes" id="UP000245469">
    <property type="component" value="Unassembled WGS sequence"/>
</dbReference>
<feature type="coiled-coil region" evidence="1">
    <location>
        <begin position="316"/>
        <end position="381"/>
    </location>
</feature>
<name>A0A316A480_9ACTN</name>
<keyword evidence="1" id="KW-0175">Coiled coil</keyword>
<proteinExistence type="predicted"/>
<feature type="compositionally biased region" description="Gly residues" evidence="2">
    <location>
        <begin position="162"/>
        <end position="178"/>
    </location>
</feature>
<protein>
    <submittedName>
        <fullName evidence="5">Putative membrane protein YgcG</fullName>
    </submittedName>
</protein>
<gene>
    <name evidence="5" type="ORF">BXY45_11738</name>
</gene>
<feature type="region of interest" description="Disordered" evidence="2">
    <location>
        <begin position="607"/>
        <end position="632"/>
    </location>
</feature>
<dbReference type="Gene3D" id="3.10.310.50">
    <property type="match status" value="1"/>
</dbReference>